<feature type="region of interest" description="Disordered" evidence="1">
    <location>
        <begin position="163"/>
        <end position="228"/>
    </location>
</feature>
<evidence type="ECO:0000256" key="1">
    <source>
        <dbReference type="SAM" id="MobiDB-lite"/>
    </source>
</evidence>
<dbReference type="EMBL" id="ASRX01000099">
    <property type="protein sequence ID" value="EYF00750.1"/>
    <property type="molecule type" value="Genomic_DNA"/>
</dbReference>
<accession>A0A017SVV7</accession>
<dbReference type="STRING" id="1192034.CAP_9028"/>
<feature type="compositionally biased region" description="Pro residues" evidence="1">
    <location>
        <begin position="218"/>
        <end position="227"/>
    </location>
</feature>
<sequence length="408" mass="41493">MPQPPPRRPSPRRPSGAGVPAPATAAPLSRCLPFPVSVSLSLSVCLSLPLLLAPAPAAAAPPPTTPPPARLTVLRAPEASDCPDARALAAAVEVAMKRPALDPQSVDPSAPAYDIQIFRPEADYAAILQAGGLTRQISDPGPTCAGLAEALVITLAILLDSEAPSRPAPEPEPPATPLPDGNLSPRPVTPPVGSVQIRPAPAPAPPGLLATAPGSILPRPPAPAPPDKPWDLSLDLGAAQTLGLLTPFSWAFYAEASLRLPRVSFAAGALWLPSRTLDVPPGEVDVSLALATARACAAVAGRLDGPRLSACAQPMLGAFTGVGRGYNPDRQATVLWMGLGALLLGEGPIVGPLGWSARASVVAPLVTEELTIDRVEGPVGAQTLTVVSAFDPSPIGFLVGAGLRVSIP</sequence>
<name>A0A017SVV7_9BACT</name>
<feature type="compositionally biased region" description="Low complexity" evidence="1">
    <location>
        <begin position="207"/>
        <end position="217"/>
    </location>
</feature>
<dbReference type="AlphaFoldDB" id="A0A017SVV7"/>
<dbReference type="Proteomes" id="UP000019678">
    <property type="component" value="Unassembled WGS sequence"/>
</dbReference>
<feature type="compositionally biased region" description="Pro residues" evidence="1">
    <location>
        <begin position="166"/>
        <end position="177"/>
    </location>
</feature>
<protein>
    <submittedName>
        <fullName evidence="2">Uncharacterized protein</fullName>
    </submittedName>
</protein>
<gene>
    <name evidence="2" type="ORF">CAP_9028</name>
</gene>
<feature type="compositionally biased region" description="Low complexity" evidence="1">
    <location>
        <begin position="13"/>
        <end position="23"/>
    </location>
</feature>
<comment type="caution">
    <text evidence="2">The sequence shown here is derived from an EMBL/GenBank/DDBJ whole genome shotgun (WGS) entry which is preliminary data.</text>
</comment>
<evidence type="ECO:0000313" key="2">
    <source>
        <dbReference type="EMBL" id="EYF00750.1"/>
    </source>
</evidence>
<evidence type="ECO:0000313" key="3">
    <source>
        <dbReference type="Proteomes" id="UP000019678"/>
    </source>
</evidence>
<organism evidence="2 3">
    <name type="scientific">Chondromyces apiculatus DSM 436</name>
    <dbReference type="NCBI Taxonomy" id="1192034"/>
    <lineage>
        <taxon>Bacteria</taxon>
        <taxon>Pseudomonadati</taxon>
        <taxon>Myxococcota</taxon>
        <taxon>Polyangia</taxon>
        <taxon>Polyangiales</taxon>
        <taxon>Polyangiaceae</taxon>
        <taxon>Chondromyces</taxon>
    </lineage>
</organism>
<feature type="region of interest" description="Disordered" evidence="1">
    <location>
        <begin position="1"/>
        <end position="23"/>
    </location>
</feature>
<keyword evidence="3" id="KW-1185">Reference proteome</keyword>
<proteinExistence type="predicted"/>
<reference evidence="2 3" key="1">
    <citation type="submission" date="2013-05" db="EMBL/GenBank/DDBJ databases">
        <title>Genome assembly of Chondromyces apiculatus DSM 436.</title>
        <authorList>
            <person name="Sharma G."/>
            <person name="Khatri I."/>
            <person name="Kaur C."/>
            <person name="Mayilraj S."/>
            <person name="Subramanian S."/>
        </authorList>
    </citation>
    <scope>NUCLEOTIDE SEQUENCE [LARGE SCALE GENOMIC DNA]</scope>
    <source>
        <strain evidence="2 3">DSM 436</strain>
    </source>
</reference>